<keyword evidence="1" id="KW-0732">Signal</keyword>
<dbReference type="GeneID" id="98144708"/>
<feature type="signal peptide" evidence="1">
    <location>
        <begin position="1"/>
        <end position="18"/>
    </location>
</feature>
<organism evidence="2 3">
    <name type="scientific">Aspergillus lucknowensis</name>
    <dbReference type="NCBI Taxonomy" id="176173"/>
    <lineage>
        <taxon>Eukaryota</taxon>
        <taxon>Fungi</taxon>
        <taxon>Dikarya</taxon>
        <taxon>Ascomycota</taxon>
        <taxon>Pezizomycotina</taxon>
        <taxon>Eurotiomycetes</taxon>
        <taxon>Eurotiomycetidae</taxon>
        <taxon>Eurotiales</taxon>
        <taxon>Aspergillaceae</taxon>
        <taxon>Aspergillus</taxon>
        <taxon>Aspergillus subgen. Nidulantes</taxon>
    </lineage>
</organism>
<evidence type="ECO:0000256" key="1">
    <source>
        <dbReference type="SAM" id="SignalP"/>
    </source>
</evidence>
<reference evidence="2 3" key="1">
    <citation type="submission" date="2024-07" db="EMBL/GenBank/DDBJ databases">
        <title>Section-level genome sequencing and comparative genomics of Aspergillus sections Usti and Cavernicolus.</title>
        <authorList>
            <consortium name="Lawrence Berkeley National Laboratory"/>
            <person name="Nybo J.L."/>
            <person name="Vesth T.C."/>
            <person name="Theobald S."/>
            <person name="Frisvad J.C."/>
            <person name="Larsen T.O."/>
            <person name="Kjaerboelling I."/>
            <person name="Rothschild-Mancinelli K."/>
            <person name="Lyhne E.K."/>
            <person name="Kogle M.E."/>
            <person name="Barry K."/>
            <person name="Clum A."/>
            <person name="Na H."/>
            <person name="Ledsgaard L."/>
            <person name="Lin J."/>
            <person name="Lipzen A."/>
            <person name="Kuo A."/>
            <person name="Riley R."/>
            <person name="Mondo S."/>
            <person name="Labutti K."/>
            <person name="Haridas S."/>
            <person name="Pangalinan J."/>
            <person name="Salamov A.A."/>
            <person name="Simmons B.A."/>
            <person name="Magnuson J.K."/>
            <person name="Chen J."/>
            <person name="Drula E."/>
            <person name="Henrissat B."/>
            <person name="Wiebenga A."/>
            <person name="Lubbers R.J."/>
            <person name="Gomes A.C."/>
            <person name="Macurrencykelacurrency M.R."/>
            <person name="Stajich J."/>
            <person name="Grigoriev I.V."/>
            <person name="Mortensen U.H."/>
            <person name="De Vries R.P."/>
            <person name="Baker S.E."/>
            <person name="Andersen M.R."/>
        </authorList>
    </citation>
    <scope>NUCLEOTIDE SEQUENCE [LARGE SCALE GENOMIC DNA]</scope>
    <source>
        <strain evidence="2 3">CBS 449.75</strain>
    </source>
</reference>
<dbReference type="Proteomes" id="UP001610432">
    <property type="component" value="Unassembled WGS sequence"/>
</dbReference>
<name>A0ABR4LL68_9EURO</name>
<keyword evidence="3" id="KW-1185">Reference proteome</keyword>
<accession>A0ABR4LL68</accession>
<evidence type="ECO:0008006" key="4">
    <source>
        <dbReference type="Google" id="ProtNLM"/>
    </source>
</evidence>
<protein>
    <recommendedName>
        <fullName evidence="4">AA1-like domain-containing protein</fullName>
    </recommendedName>
</protein>
<sequence>MKTSFVAVALSLFGAALAAPSTEVAARQNSQYPYSIGGLSLKRLENDQLNLIFSATRYSDAGEALLSTTCQTSWNPSLPAGPENPQACKEPSFSFFFPSGAGNLEDFELTLAGPAGTVRGEIASGPKYACGDYDGTIEGVIFECKTTNGGEFFFPLV</sequence>
<dbReference type="RefSeq" id="XP_070884240.1">
    <property type="nucleotide sequence ID" value="XM_071029636.1"/>
</dbReference>
<proteinExistence type="predicted"/>
<feature type="chain" id="PRO_5046579429" description="AA1-like domain-containing protein" evidence="1">
    <location>
        <begin position="19"/>
        <end position="157"/>
    </location>
</feature>
<evidence type="ECO:0000313" key="2">
    <source>
        <dbReference type="EMBL" id="KAL2865261.1"/>
    </source>
</evidence>
<comment type="caution">
    <text evidence="2">The sequence shown here is derived from an EMBL/GenBank/DDBJ whole genome shotgun (WGS) entry which is preliminary data.</text>
</comment>
<dbReference type="EMBL" id="JBFXLQ010000033">
    <property type="protein sequence ID" value="KAL2865261.1"/>
    <property type="molecule type" value="Genomic_DNA"/>
</dbReference>
<gene>
    <name evidence="2" type="ORF">BJX67DRAFT_359088</name>
</gene>
<evidence type="ECO:0000313" key="3">
    <source>
        <dbReference type="Proteomes" id="UP001610432"/>
    </source>
</evidence>